<dbReference type="EMBL" id="LTDL01000016">
    <property type="protein sequence ID" value="OAG31449.1"/>
    <property type="molecule type" value="Genomic_DNA"/>
</dbReference>
<dbReference type="Proteomes" id="UP000185944">
    <property type="component" value="Unassembled WGS sequence"/>
</dbReference>
<name>A0A177EKD7_9MICR</name>
<protein>
    <submittedName>
        <fullName evidence="1">Uncharacterized protein</fullName>
    </submittedName>
</protein>
<accession>A0A177EKD7</accession>
<evidence type="ECO:0000313" key="1">
    <source>
        <dbReference type="EMBL" id="OAG31449.1"/>
    </source>
</evidence>
<reference evidence="1 2" key="1">
    <citation type="submission" date="2016-02" db="EMBL/GenBank/DDBJ databases">
        <title>Discovery of a natural microsporidian pathogen with a broad tissue tropism in Caenorhabditis elegans.</title>
        <authorList>
            <person name="Luallen R.J."/>
            <person name="Reinke A.W."/>
            <person name="Tong L."/>
            <person name="Botts M.R."/>
            <person name="Felix M.-A."/>
            <person name="Troemel E.R."/>
        </authorList>
    </citation>
    <scope>NUCLEOTIDE SEQUENCE [LARGE SCALE GENOMIC DNA]</scope>
    <source>
        <strain evidence="1 2">JUm2807</strain>
    </source>
</reference>
<dbReference type="GeneID" id="93648326"/>
<dbReference type="RefSeq" id="XP_067545124.1">
    <property type="nucleotide sequence ID" value="XM_067689394.1"/>
</dbReference>
<comment type="caution">
    <text evidence="1">The sequence shown here is derived from an EMBL/GenBank/DDBJ whole genome shotgun (WGS) entry which is preliminary data.</text>
</comment>
<sequence>MILLPKVSRKLFVLAAINEIVSYGRVFFGRASENLDDLDGIGNPNNQSVFSEDNEAICRQTRASPVSALKGQETPEARGTTNQKACFDGAIQLKNILRTTLSEHIVSMLASSHSYTVSEKSHRLLQRLRGKVYIEPNKFALNQKSSGWKTDAMFYVNQGLFLTNAQNPLHSAEKPFNPGYVTDFDSWVMETKAAEEKEVISTLLRDLATVLGKAVALYKMMQKEQASQKTPRMGLEQNTEEVIHRLLMEYIGVQKMITIHKLHEIESALTSFKFLSAVIEKSFQAIAKEFRDYTFAKVMKKDMGDIYILKTIEHLKLYTEHNAAQIDENSDIDRMKACLGENVFMKSCNEVLILGGQVSCSKQRVLNDASLSIKEYYLCTCERKFFEAFVSDMYLGYSHLIILMDQVFTACWVELARGVHAPNKSVLRELESHNLNILKHVVLSTNFELLRLKKMGAQLDLANSKGVMRRNRLPNTRLLAD</sequence>
<gene>
    <name evidence="1" type="ORF">NEDG_01976</name>
</gene>
<dbReference type="AlphaFoldDB" id="A0A177EKD7"/>
<proteinExistence type="predicted"/>
<dbReference type="VEuPathDB" id="MicrosporidiaDB:NEDG_01976"/>
<organism evidence="1 2">
    <name type="scientific">Nematocida displodere</name>
    <dbReference type="NCBI Taxonomy" id="1805483"/>
    <lineage>
        <taxon>Eukaryota</taxon>
        <taxon>Fungi</taxon>
        <taxon>Fungi incertae sedis</taxon>
        <taxon>Microsporidia</taxon>
        <taxon>Nematocida</taxon>
    </lineage>
</organism>
<evidence type="ECO:0000313" key="2">
    <source>
        <dbReference type="Proteomes" id="UP000185944"/>
    </source>
</evidence>
<keyword evidence="2" id="KW-1185">Reference proteome</keyword>